<sequence>MNDVTLDAPAYRLTVKTDSLPGTGRLRRSSARS</sequence>
<keyword evidence="2" id="KW-1185">Reference proteome</keyword>
<evidence type="ECO:0000313" key="1">
    <source>
        <dbReference type="EMBL" id="MBG6092205.1"/>
    </source>
</evidence>
<dbReference type="EMBL" id="JADOUA010000001">
    <property type="protein sequence ID" value="MBG6092205.1"/>
    <property type="molecule type" value="Genomic_DNA"/>
</dbReference>
<comment type="caution">
    <text evidence="1">The sequence shown here is derived from an EMBL/GenBank/DDBJ whole genome shotgun (WGS) entry which is preliminary data.</text>
</comment>
<dbReference type="Proteomes" id="UP000614047">
    <property type="component" value="Unassembled WGS sequence"/>
</dbReference>
<accession>A0A931DRR0</accession>
<organism evidence="1 2">
    <name type="scientific">Actinomadura viridis</name>
    <dbReference type="NCBI Taxonomy" id="58110"/>
    <lineage>
        <taxon>Bacteria</taxon>
        <taxon>Bacillati</taxon>
        <taxon>Actinomycetota</taxon>
        <taxon>Actinomycetes</taxon>
        <taxon>Streptosporangiales</taxon>
        <taxon>Thermomonosporaceae</taxon>
        <taxon>Actinomadura</taxon>
    </lineage>
</organism>
<reference evidence="1" key="1">
    <citation type="submission" date="2020-11" db="EMBL/GenBank/DDBJ databases">
        <title>Sequencing the genomes of 1000 actinobacteria strains.</title>
        <authorList>
            <person name="Klenk H.-P."/>
        </authorList>
    </citation>
    <scope>NUCLEOTIDE SEQUENCE</scope>
    <source>
        <strain evidence="1">DSM 43175</strain>
    </source>
</reference>
<gene>
    <name evidence="1" type="ORF">IW256_006318</name>
</gene>
<dbReference type="AlphaFoldDB" id="A0A931DRR0"/>
<evidence type="ECO:0000313" key="2">
    <source>
        <dbReference type="Proteomes" id="UP000614047"/>
    </source>
</evidence>
<protein>
    <submittedName>
        <fullName evidence="1">Uncharacterized protein</fullName>
    </submittedName>
</protein>
<proteinExistence type="predicted"/>
<name>A0A931DRR0_9ACTN</name>